<evidence type="ECO:0000259" key="2">
    <source>
        <dbReference type="PROSITE" id="PS50532"/>
    </source>
</evidence>
<dbReference type="InterPro" id="IPR054353">
    <property type="entry name" value="IstA-like_C"/>
</dbReference>
<dbReference type="PROSITE" id="PS50994">
    <property type="entry name" value="INTEGRASE"/>
    <property type="match status" value="1"/>
</dbReference>
<reference evidence="6 8" key="3">
    <citation type="submission" date="2018-07" db="EMBL/GenBank/DDBJ databases">
        <title>Whole Genome Sequence Analysis of Avian Pathogenic E. coli - An Australian Perspective.</title>
        <authorList>
            <person name="Cummins M.L."/>
            <person name="Reid C.J."/>
            <person name="Roy Chowdhury P."/>
            <person name="Bushell R."/>
            <person name="Esbert N."/>
            <person name="Tivendale K.A."/>
            <person name="Noormohammadi A.H."/>
            <person name="Islam S."/>
            <person name="Marenda M.S."/>
            <person name="Browning G.F."/>
            <person name="Markham P.F."/>
            <person name="Djordjevic S.P."/>
        </authorList>
    </citation>
    <scope>NUCLEOTIDE SEQUENCE [LARGE SCALE GENOMIC DNA]</scope>
    <source>
        <strain evidence="6 8">AVC211</strain>
    </source>
</reference>
<proteinExistence type="inferred from homology"/>
<dbReference type="PANTHER" id="PTHR35004">
    <property type="entry name" value="TRANSPOSASE RV3428C-RELATED"/>
    <property type="match status" value="1"/>
</dbReference>
<gene>
    <name evidence="5" type="ORF">BMT91_26370</name>
    <name evidence="6" type="ORF">DTL43_27910</name>
    <name evidence="4" type="ORF">HJQ60_004733</name>
</gene>
<evidence type="ECO:0000313" key="7">
    <source>
        <dbReference type="Proteomes" id="UP000188855"/>
    </source>
</evidence>
<comment type="similarity">
    <text evidence="1">Belongs to the transposase IS21/IS408/IS1162 family.</text>
</comment>
<dbReference type="EMBL" id="MPAF01000143">
    <property type="protein sequence ID" value="OOK21779.1"/>
    <property type="molecule type" value="Genomic_DNA"/>
</dbReference>
<comment type="caution">
    <text evidence="4">The sequence shown here is derived from an EMBL/GenBank/DDBJ whole genome shotgun (WGS) entry which is preliminary data.</text>
</comment>
<dbReference type="AlphaFoldDB" id="A0A1M2ERX2"/>
<name>A0A1M2ERX2_ECOLX</name>
<accession>A0A1M2ERX2</accession>
<protein>
    <submittedName>
        <fullName evidence="4 5">Transposase</fullName>
    </submittedName>
</protein>
<dbReference type="PROSITE" id="PS50532">
    <property type="entry name" value="HTH_IS408"/>
    <property type="match status" value="1"/>
</dbReference>
<dbReference type="GO" id="GO:0003676">
    <property type="term" value="F:nucleic acid binding"/>
    <property type="evidence" value="ECO:0007669"/>
    <property type="project" value="InterPro"/>
</dbReference>
<feature type="domain" description="Integrase catalytic" evidence="3">
    <location>
        <begin position="129"/>
        <end position="309"/>
    </location>
</feature>
<evidence type="ECO:0000259" key="3">
    <source>
        <dbReference type="PROSITE" id="PS50994"/>
    </source>
</evidence>
<evidence type="ECO:0000313" key="4">
    <source>
        <dbReference type="EMBL" id="HAI5334663.1"/>
    </source>
</evidence>
<dbReference type="Gene3D" id="3.30.420.10">
    <property type="entry name" value="Ribonuclease H-like superfamily/Ribonuclease H"/>
    <property type="match status" value="1"/>
</dbReference>
<evidence type="ECO:0000313" key="5">
    <source>
        <dbReference type="EMBL" id="OOK21779.1"/>
    </source>
</evidence>
<dbReference type="Proteomes" id="UP000188855">
    <property type="component" value="Unassembled WGS sequence"/>
</dbReference>
<dbReference type="InterPro" id="IPR017895">
    <property type="entry name" value="HTH_IS408/IS1162_type"/>
</dbReference>
<evidence type="ECO:0000313" key="8">
    <source>
        <dbReference type="Proteomes" id="UP000253687"/>
    </source>
</evidence>
<dbReference type="Pfam" id="PF22483">
    <property type="entry name" value="Mu-transpos_C_2"/>
    <property type="match status" value="1"/>
</dbReference>
<dbReference type="PANTHER" id="PTHR35004:SF8">
    <property type="entry name" value="TRANSPOSASE RV3428C-RELATED"/>
    <property type="match status" value="1"/>
</dbReference>
<dbReference type="Proteomes" id="UP000845800">
    <property type="component" value="Unassembled WGS sequence"/>
</dbReference>
<sequence length="500" mass="58129">METCLKILQLKFEQHQTNRTIALTLNISPSTVSDVLSRFKNTSISWPLPESMTTQRLEVLIFPGKQAPEMTPALPDWLYIDTELRRVGVTRQLLWMEYKHQAGEYALGYSQFCRRYLHWKKSVRYSMRQEHRAGEKLFIDFCGPTVPVVNPETGEERRVAIFVAVMGASNYTYVEACEGQDLMSWLNANSRCLTFLGGVPKLLIPDNLKSAVKKVDRYEPVINESYQAFAEHYNTVILPARPRKPKDKAKAETAVLIVERWLLARIRNETFFTLRSLNSRLRELLVELNNRPMKGYGNQTRAERFALLDAPALSALPVSEYEFAEYKTVKVAPDYHVEYAHHWYSVPHELIGQRLSLKATQTVIQLWHQGQCVAQHPRSLHEYKHTTNPLHMPAAHQAHSRWTPESLQEAARKIDPYTAMTVDSMLNSKRHPEQAYRTVLGLLSLKKHYGRERLEKACHVARECRTSERRFIENLLRNNRENLSLRKKRGRRRETYQKSS</sequence>
<dbReference type="EMBL" id="DABERK010000036">
    <property type="protein sequence ID" value="HAI5334663.1"/>
    <property type="molecule type" value="Genomic_DNA"/>
</dbReference>
<dbReference type="InterPro" id="IPR036397">
    <property type="entry name" value="RNaseH_sf"/>
</dbReference>
<reference evidence="4" key="4">
    <citation type="submission" date="2020-03" db="EMBL/GenBank/DDBJ databases">
        <authorList>
            <consortium name="NCBI Pathogen Detection Project"/>
        </authorList>
    </citation>
    <scope>NUCLEOTIDE SEQUENCE</scope>
    <source>
        <strain evidence="4">AMC_487</strain>
    </source>
</reference>
<dbReference type="InterPro" id="IPR012337">
    <property type="entry name" value="RNaseH-like_sf"/>
</dbReference>
<dbReference type="GO" id="GO:0015074">
    <property type="term" value="P:DNA integration"/>
    <property type="evidence" value="ECO:0007669"/>
    <property type="project" value="InterPro"/>
</dbReference>
<dbReference type="SUPFAM" id="SSF53098">
    <property type="entry name" value="Ribonuclease H-like"/>
    <property type="match status" value="1"/>
</dbReference>
<dbReference type="InterPro" id="IPR001584">
    <property type="entry name" value="Integrase_cat-core"/>
</dbReference>
<dbReference type="NCBIfam" id="NF033546">
    <property type="entry name" value="transpos_IS21"/>
    <property type="match status" value="1"/>
</dbReference>
<reference evidence="5 7" key="1">
    <citation type="submission" date="2016-10" db="EMBL/GenBank/DDBJ databases">
        <title>Whole genome sequences of antibiotic resistant commensal Escherichia coli from healthy Australian adults.</title>
        <authorList>
            <person name="Moran R.A."/>
            <person name="Anantham S."/>
            <person name="Nigro S.J."/>
            <person name="Holt K.E."/>
            <person name="Hall R.M."/>
        </authorList>
    </citation>
    <scope>NUCLEOTIDE SEQUENCE [LARGE SCALE GENOMIC DNA]</scope>
    <source>
        <strain evidence="5 7">2.3-R4</strain>
    </source>
</reference>
<feature type="domain" description="HTH IS408-type" evidence="2">
    <location>
        <begin position="4"/>
        <end position="84"/>
    </location>
</feature>
<dbReference type="EMBL" id="QOGZ01000123">
    <property type="protein sequence ID" value="RDA28048.1"/>
    <property type="molecule type" value="Genomic_DNA"/>
</dbReference>
<reference evidence="4" key="2">
    <citation type="journal article" date="2018" name="Genome Biol.">
        <title>SKESA: strategic k-mer extension for scrupulous assemblies.</title>
        <authorList>
            <person name="Souvorov A."/>
            <person name="Agarwala R."/>
            <person name="Lipman D.J."/>
        </authorList>
    </citation>
    <scope>NUCLEOTIDE SEQUENCE [LARGE SCALE GENOMIC DNA]</scope>
    <source>
        <strain evidence="4">AMC_487</strain>
    </source>
</reference>
<dbReference type="Proteomes" id="UP000253687">
    <property type="component" value="Unassembled WGS sequence"/>
</dbReference>
<organism evidence="4">
    <name type="scientific">Escherichia coli</name>
    <dbReference type="NCBI Taxonomy" id="562"/>
    <lineage>
        <taxon>Bacteria</taxon>
        <taxon>Pseudomonadati</taxon>
        <taxon>Pseudomonadota</taxon>
        <taxon>Gammaproteobacteria</taxon>
        <taxon>Enterobacterales</taxon>
        <taxon>Enterobacteriaceae</taxon>
        <taxon>Escherichia</taxon>
    </lineage>
</organism>
<evidence type="ECO:0000256" key="1">
    <source>
        <dbReference type="ARBA" id="ARBA00009277"/>
    </source>
</evidence>
<evidence type="ECO:0000313" key="6">
    <source>
        <dbReference type="EMBL" id="RDA28048.1"/>
    </source>
</evidence>
<dbReference type="RefSeq" id="WP_000447030.1">
    <property type="nucleotide sequence ID" value="NZ_CP100500.1"/>
</dbReference>